<dbReference type="Proteomes" id="UP000255423">
    <property type="component" value="Unassembled WGS sequence"/>
</dbReference>
<dbReference type="InterPro" id="IPR029016">
    <property type="entry name" value="GAF-like_dom_sf"/>
</dbReference>
<dbReference type="Gene3D" id="3.30.450.40">
    <property type="match status" value="1"/>
</dbReference>
<dbReference type="SUPFAM" id="SSF55073">
    <property type="entry name" value="Nucleotide cyclase"/>
    <property type="match status" value="1"/>
</dbReference>
<dbReference type="InterPro" id="IPR029787">
    <property type="entry name" value="Nucleotide_cyclase"/>
</dbReference>
<comment type="catalytic activity">
    <reaction evidence="2">
        <text>2 GTP = 3',3'-c-di-GMP + 2 diphosphate</text>
        <dbReference type="Rhea" id="RHEA:24898"/>
        <dbReference type="ChEBI" id="CHEBI:33019"/>
        <dbReference type="ChEBI" id="CHEBI:37565"/>
        <dbReference type="ChEBI" id="CHEBI:58805"/>
        <dbReference type="EC" id="2.7.7.65"/>
    </reaction>
</comment>
<accession>A0A380RWR3</accession>
<evidence type="ECO:0000256" key="1">
    <source>
        <dbReference type="ARBA" id="ARBA00012528"/>
    </source>
</evidence>
<sequence length="471" mass="54256">MMDLQKFVDNFHTMTSILSVEKRDDDRIGTIRIEAANDLYIRAMEKVDKDGNVVFKEKFVPGSSYERYMKKELNFENFCYECAIKKKPVHAYIRPERYTFCINLYMMPLAIDDPKKAYCSYSQEITFEENVDAMSNISAKTSSNVLRTCIKLRSTKNLQKTMDEVIEDIRKICDASYCCVMLTDFNDNTWSVFSDALKPDSGLRSIRELKSENFVDYARSWIKTLNGSNCLMIKNKDDLEVIHQENQAWYNSLVAANVNSLVLLPLEYNGLTLGFFWATNFDTSNTLYIRETLELSAFFVASEIANYQLLNQLELLSSMDLLTGVMNRNSMNNRVTQFLNGEVQYKSLGIIFADLNGLKPVNDNKGHDAGDKLLKDASQLLKFTFDGCEFYRAGGDEFLIIALDKSKEELEAKVKTLREKSMIPGKVSFAIGFYYDANGGDIRTAMHEADVRMYEDKKRYYDRFPANRKRL</sequence>
<dbReference type="AlphaFoldDB" id="A0A380RWR3"/>
<dbReference type="PANTHER" id="PTHR45138:SF9">
    <property type="entry name" value="DIGUANYLATE CYCLASE DGCM-RELATED"/>
    <property type="match status" value="1"/>
</dbReference>
<dbReference type="Pfam" id="PF00990">
    <property type="entry name" value="GGDEF"/>
    <property type="match status" value="1"/>
</dbReference>
<name>A0A380RWR3_FIBSU</name>
<organism evidence="4 5">
    <name type="scientific">Fibrobacter succinogenes</name>
    <name type="common">Bacteroides succinogenes</name>
    <dbReference type="NCBI Taxonomy" id="833"/>
    <lineage>
        <taxon>Bacteria</taxon>
        <taxon>Pseudomonadati</taxon>
        <taxon>Fibrobacterota</taxon>
        <taxon>Fibrobacteria</taxon>
        <taxon>Fibrobacterales</taxon>
        <taxon>Fibrobacteraceae</taxon>
        <taxon>Fibrobacter</taxon>
    </lineage>
</organism>
<dbReference type="PROSITE" id="PS50887">
    <property type="entry name" value="GGDEF"/>
    <property type="match status" value="1"/>
</dbReference>
<dbReference type="RefSeq" id="WP_109572443.1">
    <property type="nucleotide sequence ID" value="NZ_UHJL01000001.1"/>
</dbReference>
<evidence type="ECO:0000256" key="2">
    <source>
        <dbReference type="ARBA" id="ARBA00034247"/>
    </source>
</evidence>
<dbReference type="CDD" id="cd01949">
    <property type="entry name" value="GGDEF"/>
    <property type="match status" value="1"/>
</dbReference>
<protein>
    <recommendedName>
        <fullName evidence="1">diguanylate cyclase</fullName>
        <ecNumber evidence="1">2.7.7.65</ecNumber>
    </recommendedName>
</protein>
<dbReference type="PANTHER" id="PTHR45138">
    <property type="entry name" value="REGULATORY COMPONENTS OF SENSORY TRANSDUCTION SYSTEM"/>
    <property type="match status" value="1"/>
</dbReference>
<evidence type="ECO:0000313" key="5">
    <source>
        <dbReference type="Proteomes" id="UP000255423"/>
    </source>
</evidence>
<dbReference type="InterPro" id="IPR050469">
    <property type="entry name" value="Diguanylate_Cyclase"/>
</dbReference>
<dbReference type="SMART" id="SM00267">
    <property type="entry name" value="GGDEF"/>
    <property type="match status" value="1"/>
</dbReference>
<dbReference type="NCBIfam" id="TIGR00254">
    <property type="entry name" value="GGDEF"/>
    <property type="match status" value="1"/>
</dbReference>
<dbReference type="InterPro" id="IPR000160">
    <property type="entry name" value="GGDEF_dom"/>
</dbReference>
<dbReference type="GO" id="GO:0052621">
    <property type="term" value="F:diguanylate cyclase activity"/>
    <property type="evidence" value="ECO:0007669"/>
    <property type="project" value="UniProtKB-EC"/>
</dbReference>
<proteinExistence type="predicted"/>
<evidence type="ECO:0000313" key="4">
    <source>
        <dbReference type="EMBL" id="SUQ19966.1"/>
    </source>
</evidence>
<dbReference type="InterPro" id="IPR003018">
    <property type="entry name" value="GAF"/>
</dbReference>
<dbReference type="Gene3D" id="3.30.70.270">
    <property type="match status" value="1"/>
</dbReference>
<dbReference type="SUPFAM" id="SSF55781">
    <property type="entry name" value="GAF domain-like"/>
    <property type="match status" value="1"/>
</dbReference>
<gene>
    <name evidence="4" type="ORF">SAMN05661053_1214</name>
</gene>
<dbReference type="EMBL" id="UHJL01000001">
    <property type="protein sequence ID" value="SUQ19966.1"/>
    <property type="molecule type" value="Genomic_DNA"/>
</dbReference>
<feature type="domain" description="GGDEF" evidence="3">
    <location>
        <begin position="346"/>
        <end position="471"/>
    </location>
</feature>
<reference evidence="4 5" key="1">
    <citation type="submission" date="2017-08" db="EMBL/GenBank/DDBJ databases">
        <authorList>
            <person name="de Groot N.N."/>
        </authorList>
    </citation>
    <scope>NUCLEOTIDE SEQUENCE [LARGE SCALE GENOMIC DNA]</scope>
    <source>
        <strain evidence="4 5">HM2</strain>
    </source>
</reference>
<evidence type="ECO:0000259" key="3">
    <source>
        <dbReference type="PROSITE" id="PS50887"/>
    </source>
</evidence>
<dbReference type="Pfam" id="PF01590">
    <property type="entry name" value="GAF"/>
    <property type="match status" value="1"/>
</dbReference>
<dbReference type="InterPro" id="IPR043128">
    <property type="entry name" value="Rev_trsase/Diguanyl_cyclase"/>
</dbReference>
<dbReference type="EC" id="2.7.7.65" evidence="1"/>